<evidence type="ECO:0000313" key="1">
    <source>
        <dbReference type="EMBL" id="NWB95482.1"/>
    </source>
</evidence>
<dbReference type="CDD" id="cd00009">
    <property type="entry name" value="AAA"/>
    <property type="match status" value="1"/>
</dbReference>
<dbReference type="RefSeq" id="WP_177100627.1">
    <property type="nucleotide sequence ID" value="NZ_JACAQB010000004.1"/>
</dbReference>
<gene>
    <name evidence="1" type="ORF">HX882_06215</name>
</gene>
<sequence length="1454" mass="163468">MSSISTQSSSIRRTFGTLSQESAVDIENLMLRDQLGLTPTIDWDELLKSMRVLIVSEAGTGKTFECQAQHQQLWTGGSPAFFLELSDLAMSPFEDLLSHEEENRFHAWQTSQSDVATFFLDSIDELQLTVGSFKVALNKLSKKLQGNLDRVCIIITTRPIPVDQHLIRQYFPYQISIEAPASPSAELFAEVASGQGKQKDLENEVARAAELLIVRLLPLSDTQIREMAATQLVTDIDGFVASIREKNAQDFARRPQDLIELCADWRASRSIRTHREQVSQNIQVKLKARADRPDEISPARALEGASRLALAALLARKLTIRHNTDSDLEANPQSIALDPGRVLSDWSAQDIQILLERSIFGFANYGRVRFHHRSVVEYLAAYRLNNRLSAGMSLKAAKRLLFAETSHNIKVIKPSMRPVAGWLAQSNPSIFEEVRKREPEVLLSEGDPESLSPERRVEALQAFVSRYGDGGWRGLKIPSLQVSRFASQDLSSTVRGMLEQGIENTEVRELLLQLVAYAEMRDCSDLVYATATDPSVEDDERLTAIDALVQLADPRLSMLVQDMQEPSECWSESLIRGAIVELFPVYLGPEVMVQLLVSLPVAPNPENGRMGYLARTVRDANLSADELQRLFDAVSIQLNASMSWSEDWPHICVSCPDLVPLLAIAGLRLSTLGLATQEVVEGLVLSLAIASSLHLRGEHFKSITAMFASALSQIRAFVFFYEDNLQQRLKAKSEPWPRLYASNSSGAIYLNHAQDSEWIHAALADRQRSLDMRQLMLEASLTLVVDHSVEWASYVETLKPLVSDDPTLLARIDEALQPPTKSAQMVEYEKRDVEHKRVAERRVRDENQYWVDFWHQLIDDPEGVLDSPIGERTLEALSGIMEMAPGSSEVSSWNRRFLEQHFGISVTNHLHARMRTLWPTQCPTLPMDRPQDEIHVVQARWQLGLTALWADAEDPLWATKIDEAQARTAAHYIPLEYLGCPGWIEQLAKAFPDVVQSVLGRQLRWELEKVSGHGDYLNVLNVVKNSPPFVAQLFMVDLQNWLSIFIEPTQTEDSGPAIWERPKSVLAILMNQNVEGYRVALRDTVLEKLQVAAKPVFVHLWLSALFALDPEAATLELTRLLLQIVPAVEGPGVDLFSSVFGGRWNGWPFDLGFERFTVSQRVQLLRLAYQHVRPSDDLHREGSFTPTTRDDAQQARNTLLGAVLALTGPEAWAAKMKLVVDPLFAHFRDRLALLAKQKAAEEMDRSEMTEDEISLLDNIGEASPKTRDEMFVLMQDRLDDIDDLLLQDVSPREAWANITIEKLMRREIARRLKDTANGLYTIDQEGATADEKETDIRMRSTSGQEATIELKIGEQSWSGAVLRGTVRDQLLTKYMAADRCKTGCLVVTVASSRQWKHPDTSAMIDLEQLRALLKQEADQIMEEMGHEVRILVKVLDLRPRLDAASVTELSQDAP</sequence>
<dbReference type="SUPFAM" id="SSF52540">
    <property type="entry name" value="P-loop containing nucleoside triphosphate hydrolases"/>
    <property type="match status" value="1"/>
</dbReference>
<evidence type="ECO:0000313" key="2">
    <source>
        <dbReference type="Proteomes" id="UP000539985"/>
    </source>
</evidence>
<dbReference type="EMBL" id="JACAQB010000004">
    <property type="protein sequence ID" value="NWB95482.1"/>
    <property type="molecule type" value="Genomic_DNA"/>
</dbReference>
<keyword evidence="1" id="KW-0547">Nucleotide-binding</keyword>
<organism evidence="1 2">
    <name type="scientific">Pseudomonas gingeri</name>
    <dbReference type="NCBI Taxonomy" id="117681"/>
    <lineage>
        <taxon>Bacteria</taxon>
        <taxon>Pseudomonadati</taxon>
        <taxon>Pseudomonadota</taxon>
        <taxon>Gammaproteobacteria</taxon>
        <taxon>Pseudomonadales</taxon>
        <taxon>Pseudomonadaceae</taxon>
        <taxon>Pseudomonas</taxon>
    </lineage>
</organism>
<proteinExistence type="predicted"/>
<dbReference type="GO" id="GO:0005524">
    <property type="term" value="F:ATP binding"/>
    <property type="evidence" value="ECO:0007669"/>
    <property type="project" value="UniProtKB-KW"/>
</dbReference>
<reference evidence="1 2" key="1">
    <citation type="submission" date="2020-04" db="EMBL/GenBank/DDBJ databases">
        <title>Molecular characterization of pseudomonads from Agaricus bisporus reveal novel blotch 2 pathogens in Western Europe.</title>
        <authorList>
            <person name="Taparia T."/>
            <person name="Krijger M."/>
            <person name="Haynes E."/>
            <person name="Elpinstone J.G."/>
            <person name="Noble R."/>
            <person name="Van Der Wolf J."/>
        </authorList>
    </citation>
    <scope>NUCLEOTIDE SEQUENCE [LARGE SCALE GENOMIC DNA]</scope>
    <source>
        <strain evidence="1 2">H7001</strain>
    </source>
</reference>
<comment type="caution">
    <text evidence="1">The sequence shown here is derived from an EMBL/GenBank/DDBJ whole genome shotgun (WGS) entry which is preliminary data.</text>
</comment>
<accession>A0A7Y7X945</accession>
<dbReference type="Proteomes" id="UP000539985">
    <property type="component" value="Unassembled WGS sequence"/>
</dbReference>
<name>A0A7Y7X945_9PSED</name>
<dbReference type="InterPro" id="IPR027417">
    <property type="entry name" value="P-loop_NTPase"/>
</dbReference>
<protein>
    <submittedName>
        <fullName evidence="1">ATP-binding protein</fullName>
    </submittedName>
</protein>
<dbReference type="Gene3D" id="3.40.50.300">
    <property type="entry name" value="P-loop containing nucleotide triphosphate hydrolases"/>
    <property type="match status" value="1"/>
</dbReference>
<keyword evidence="1" id="KW-0067">ATP-binding</keyword>